<dbReference type="KEGG" id="bbh:BN112_2524"/>
<evidence type="ECO:0000256" key="2">
    <source>
        <dbReference type="ARBA" id="ARBA00023015"/>
    </source>
</evidence>
<evidence type="ECO:0000259" key="7">
    <source>
        <dbReference type="PROSITE" id="PS50977"/>
    </source>
</evidence>
<dbReference type="PANTHER" id="PTHR30055">
    <property type="entry name" value="HTH-TYPE TRANSCRIPTIONAL REGULATOR RUTR"/>
    <property type="match status" value="1"/>
</dbReference>
<dbReference type="Gene3D" id="1.10.357.10">
    <property type="entry name" value="Tetracycline Repressor, domain 2"/>
    <property type="match status" value="1"/>
</dbReference>
<keyword evidence="1" id="KW-0678">Repressor</keyword>
<dbReference type="InterPro" id="IPR001647">
    <property type="entry name" value="HTH_TetR"/>
</dbReference>
<dbReference type="PROSITE" id="PS01081">
    <property type="entry name" value="HTH_TETR_1"/>
    <property type="match status" value="1"/>
</dbReference>
<evidence type="ECO:0000313" key="9">
    <source>
        <dbReference type="Proteomes" id="UP000007564"/>
    </source>
</evidence>
<feature type="domain" description="HTH tetR-type" evidence="7">
    <location>
        <begin position="12"/>
        <end position="72"/>
    </location>
</feature>
<dbReference type="Gene3D" id="1.10.10.60">
    <property type="entry name" value="Homeodomain-like"/>
    <property type="match status" value="1"/>
</dbReference>
<keyword evidence="2" id="KW-0805">Transcription regulation</keyword>
<dbReference type="PANTHER" id="PTHR30055:SF234">
    <property type="entry name" value="HTH-TYPE TRANSCRIPTIONAL REGULATOR BETI"/>
    <property type="match status" value="1"/>
</dbReference>
<proteinExistence type="predicted"/>
<evidence type="ECO:0000256" key="1">
    <source>
        <dbReference type="ARBA" id="ARBA00022491"/>
    </source>
</evidence>
<dbReference type="InterPro" id="IPR023772">
    <property type="entry name" value="DNA-bd_HTH_TetR-type_CS"/>
</dbReference>
<dbReference type="AlphaFoldDB" id="A0A0C6P3N8"/>
<dbReference type="InterPro" id="IPR036271">
    <property type="entry name" value="Tet_transcr_reg_TetR-rel_C_sf"/>
</dbReference>
<evidence type="ECO:0000256" key="6">
    <source>
        <dbReference type="SAM" id="MobiDB-lite"/>
    </source>
</evidence>
<evidence type="ECO:0000256" key="4">
    <source>
        <dbReference type="ARBA" id="ARBA00023163"/>
    </source>
</evidence>
<evidence type="ECO:0000313" key="8">
    <source>
        <dbReference type="EMBL" id="CCJ54441.1"/>
    </source>
</evidence>
<name>A0A0C6P3N8_BORBO</name>
<dbReference type="Pfam" id="PF17932">
    <property type="entry name" value="TetR_C_24"/>
    <property type="match status" value="1"/>
</dbReference>
<dbReference type="SUPFAM" id="SSF48498">
    <property type="entry name" value="Tetracyclin repressor-like, C-terminal domain"/>
    <property type="match status" value="1"/>
</dbReference>
<dbReference type="RefSeq" id="WP_015064469.1">
    <property type="nucleotide sequence ID" value="NC_019382.1"/>
</dbReference>
<accession>A0A0C6P3N8</accession>
<dbReference type="HOGENOM" id="CLU_069356_12_5_4"/>
<feature type="region of interest" description="Disordered" evidence="6">
    <location>
        <begin position="217"/>
        <end position="246"/>
    </location>
</feature>
<dbReference type="PROSITE" id="PS50977">
    <property type="entry name" value="HTH_TETR_2"/>
    <property type="match status" value="1"/>
</dbReference>
<protein>
    <submittedName>
        <fullName evidence="8">Putative TetR-family transcriptional regulator</fullName>
    </submittedName>
</protein>
<evidence type="ECO:0000256" key="5">
    <source>
        <dbReference type="PROSITE-ProRule" id="PRU00335"/>
    </source>
</evidence>
<reference evidence="8 9" key="1">
    <citation type="journal article" date="2012" name="BMC Genomics">
        <title>Comparative genomics of the classical Bordetella subspecies: the evolution and exchange of virulence-associated diversity amongst closely related pathogens.</title>
        <authorList>
            <person name="Park J."/>
            <person name="Zhang Y."/>
            <person name="Buboltz A.M."/>
            <person name="Zhang X."/>
            <person name="Schuster S.C."/>
            <person name="Ahuja U."/>
            <person name="Liu M."/>
            <person name="Miller J.F."/>
            <person name="Sebaihia M."/>
            <person name="Bentley S.D."/>
            <person name="Parkhill J."/>
            <person name="Harvill E.T."/>
        </authorList>
    </citation>
    <scope>NUCLEOTIDE SEQUENCE [LARGE SCALE GENOMIC DNA]</scope>
    <source>
        <strain evidence="8 9">253</strain>
    </source>
</reference>
<dbReference type="InterPro" id="IPR041490">
    <property type="entry name" value="KstR2_TetR_C"/>
</dbReference>
<evidence type="ECO:0000256" key="3">
    <source>
        <dbReference type="ARBA" id="ARBA00023125"/>
    </source>
</evidence>
<dbReference type="PRINTS" id="PR00455">
    <property type="entry name" value="HTHTETR"/>
</dbReference>
<dbReference type="OrthoDB" id="9816320at2"/>
<dbReference type="Pfam" id="PF00440">
    <property type="entry name" value="TetR_N"/>
    <property type="match status" value="1"/>
</dbReference>
<feature type="DNA-binding region" description="H-T-H motif" evidence="5">
    <location>
        <begin position="35"/>
        <end position="54"/>
    </location>
</feature>
<dbReference type="InterPro" id="IPR050109">
    <property type="entry name" value="HTH-type_TetR-like_transc_reg"/>
</dbReference>
<dbReference type="EMBL" id="HE965806">
    <property type="protein sequence ID" value="CCJ54441.1"/>
    <property type="molecule type" value="Genomic_DNA"/>
</dbReference>
<dbReference type="GO" id="GO:0000976">
    <property type="term" value="F:transcription cis-regulatory region binding"/>
    <property type="evidence" value="ECO:0007669"/>
    <property type="project" value="TreeGrafter"/>
</dbReference>
<organism evidence="8 9">
    <name type="scientific">Bordetella bronchiseptica 253</name>
    <dbReference type="NCBI Taxonomy" id="568707"/>
    <lineage>
        <taxon>Bacteria</taxon>
        <taxon>Pseudomonadati</taxon>
        <taxon>Pseudomonadota</taxon>
        <taxon>Betaproteobacteria</taxon>
        <taxon>Burkholderiales</taxon>
        <taxon>Alcaligenaceae</taxon>
        <taxon>Bordetella</taxon>
    </lineage>
</organism>
<dbReference type="GO" id="GO:0003700">
    <property type="term" value="F:DNA-binding transcription factor activity"/>
    <property type="evidence" value="ECO:0007669"/>
    <property type="project" value="TreeGrafter"/>
</dbReference>
<keyword evidence="4" id="KW-0804">Transcription</keyword>
<gene>
    <name evidence="8" type="ORF">BN112_2524</name>
</gene>
<sequence>MPHSVDDSSLVTRRRAQLVKAAIKLFSRMGYHASTVKDIAQEAGVSAGLMYQYVPDKQDLLFLALQHIVQRNKEEVPSALLGVEDPIARLYRAIDAYTRVMAANQQAVLLTYRETKSLKPEYIEQMKQLELDTNRLIEACATDCIRAGYLAPTNVELLVYRIIIAAHAWPLKHWRLRRIVTLDEYLDQAIHAAWKDLLLPRGSSRYEELRRAGELRPVHLAGESDDGASRAAGTEPKKRARRGRAA</sequence>
<dbReference type="Proteomes" id="UP000007564">
    <property type="component" value="Chromosome"/>
</dbReference>
<dbReference type="SUPFAM" id="SSF46689">
    <property type="entry name" value="Homeodomain-like"/>
    <property type="match status" value="1"/>
</dbReference>
<keyword evidence="3 5" id="KW-0238">DNA-binding</keyword>
<dbReference type="InterPro" id="IPR009057">
    <property type="entry name" value="Homeodomain-like_sf"/>
</dbReference>